<reference evidence="1 2" key="1">
    <citation type="journal article" date="2008" name="Nat. Biotechnol.">
        <title>Genome sequencing and analysis of the filamentous fungus Penicillium chrysogenum.</title>
        <authorList>
            <person name="van den Berg M.A."/>
            <person name="Albang R."/>
            <person name="Albermann K."/>
            <person name="Badger J.H."/>
            <person name="Daran J.-M."/>
            <person name="Driessen A.J.M."/>
            <person name="Garcia-Estrada C."/>
            <person name="Fedorova N.D."/>
            <person name="Harris D.M."/>
            <person name="Heijne W.H.M."/>
            <person name="Joardar V.S."/>
            <person name="Kiel J.A.K.W."/>
            <person name="Kovalchuk A."/>
            <person name="Martin J.F."/>
            <person name="Nierman W.C."/>
            <person name="Nijland J.G."/>
            <person name="Pronk J.T."/>
            <person name="Roubos J.A."/>
            <person name="van der Klei I.J."/>
            <person name="van Peij N.N.M.E."/>
            <person name="Veenhuis M."/>
            <person name="von Doehren H."/>
            <person name="Wagner C."/>
            <person name="Wortman J.R."/>
            <person name="Bovenberg R.A.L."/>
        </authorList>
    </citation>
    <scope>NUCLEOTIDE SEQUENCE [LARGE SCALE GENOMIC DNA]</scope>
    <source>
        <strain evidence="2">ATCC 28089 / DSM 1075 / NRRL 1951 / Wisconsin 54-1255</strain>
    </source>
</reference>
<accession>B6HLP1</accession>
<dbReference type="AlphaFoldDB" id="B6HLP1"/>
<dbReference type="Proteomes" id="UP000000724">
    <property type="component" value="Contig Pc00c21"/>
</dbReference>
<keyword evidence="2" id="KW-1185">Reference proteome</keyword>
<organism evidence="1 2">
    <name type="scientific">Penicillium rubens (strain ATCC 28089 / DSM 1075 / NRRL 1951 / Wisconsin 54-1255)</name>
    <name type="common">Penicillium chrysogenum</name>
    <dbReference type="NCBI Taxonomy" id="500485"/>
    <lineage>
        <taxon>Eukaryota</taxon>
        <taxon>Fungi</taxon>
        <taxon>Dikarya</taxon>
        <taxon>Ascomycota</taxon>
        <taxon>Pezizomycotina</taxon>
        <taxon>Eurotiomycetes</taxon>
        <taxon>Eurotiomycetidae</taxon>
        <taxon>Eurotiales</taxon>
        <taxon>Aspergillaceae</taxon>
        <taxon>Penicillium</taxon>
        <taxon>Penicillium chrysogenum species complex</taxon>
    </lineage>
</organism>
<name>B6HLP1_PENRW</name>
<protein>
    <submittedName>
        <fullName evidence="1">Uncharacterized protein</fullName>
    </submittedName>
</protein>
<dbReference type="HOGENOM" id="CLU_1390657_0_0_1"/>
<proteinExistence type="predicted"/>
<gene>
    <name evidence="1" type="ORF">Pc21g12550</name>
    <name evidence="1" type="ORF">PCH_Pc21g12550</name>
</gene>
<sequence>MRLSDAIIHLGVPRYADLMLGYDTHEPADSEGIPHRQASALSFRRELPLSRARQDPLSSSSSEYRELTISFALETFGICKNASNNTFSTVSVTFSTGRVWTAAEILSCVHQTLGNEKGTLGVAILSQQLPATQLSYVRREGCQALEFVRDLNFNTSSSTGRTHRTSHWTVLHPGQARPVTETIHDYKADIFGGKEA</sequence>
<evidence type="ECO:0000313" key="2">
    <source>
        <dbReference type="Proteomes" id="UP000000724"/>
    </source>
</evidence>
<evidence type="ECO:0000313" key="1">
    <source>
        <dbReference type="EMBL" id="CAP96152.1"/>
    </source>
</evidence>
<dbReference type="VEuPathDB" id="FungiDB:PCH_Pc21g12550"/>
<dbReference type="EMBL" id="AM920436">
    <property type="protein sequence ID" value="CAP96152.1"/>
    <property type="molecule type" value="Genomic_DNA"/>
</dbReference>